<dbReference type="InterPro" id="IPR014030">
    <property type="entry name" value="Ketoacyl_synth_N"/>
</dbReference>
<dbReference type="PANTHER" id="PTHR43775">
    <property type="entry name" value="FATTY ACID SYNTHASE"/>
    <property type="match status" value="1"/>
</dbReference>
<dbReference type="SUPFAM" id="SSF53901">
    <property type="entry name" value="Thiolase-like"/>
    <property type="match status" value="1"/>
</dbReference>
<gene>
    <name evidence="3" type="ORF">sscle_16g110370</name>
</gene>
<dbReference type="OrthoDB" id="329835at2759"/>
<reference evidence="4" key="1">
    <citation type="journal article" date="2017" name="Genome Biol. Evol.">
        <title>The complete genome sequence of the phytopathogenic fungus Sclerotinia sclerotiorum reveals insights into the genome architecture of broad host range pathogens.</title>
        <authorList>
            <person name="Derbyshire M."/>
            <person name="Denton-Giles M."/>
            <person name="Hegedus D."/>
            <person name="Seifbarghy S."/>
            <person name="Rollins J."/>
            <person name="van Kan J."/>
            <person name="Seidl M.F."/>
            <person name="Faino L."/>
            <person name="Mbengue M."/>
            <person name="Navaud O."/>
            <person name="Raffaele S."/>
            <person name="Hammond-Kosack K."/>
            <person name="Heard S."/>
            <person name="Oliver R."/>
        </authorList>
    </citation>
    <scope>NUCLEOTIDE SEQUENCE [LARGE SCALE GENOMIC DNA]</scope>
    <source>
        <strain evidence="4">ATCC 18683 / 1980 / Ss-1</strain>
    </source>
</reference>
<dbReference type="SMART" id="SM00825">
    <property type="entry name" value="PKS_KS"/>
    <property type="match status" value="1"/>
</dbReference>
<dbReference type="EMBL" id="CP017829">
    <property type="protein sequence ID" value="APA16267.1"/>
    <property type="molecule type" value="Genomic_DNA"/>
</dbReference>
<dbReference type="Gene3D" id="3.40.47.10">
    <property type="match status" value="1"/>
</dbReference>
<dbReference type="Proteomes" id="UP000177798">
    <property type="component" value="Chromosome 16"/>
</dbReference>
<dbReference type="AlphaFoldDB" id="A0A1D9QMV7"/>
<dbReference type="InterPro" id="IPR050091">
    <property type="entry name" value="PKS_NRPS_Biosynth_Enz"/>
</dbReference>
<dbReference type="InterPro" id="IPR020841">
    <property type="entry name" value="PKS_Beta-ketoAc_synthase_dom"/>
</dbReference>
<evidence type="ECO:0000313" key="3">
    <source>
        <dbReference type="EMBL" id="APA16267.1"/>
    </source>
</evidence>
<evidence type="ECO:0000259" key="2">
    <source>
        <dbReference type="PROSITE" id="PS52004"/>
    </source>
</evidence>
<dbReference type="CDD" id="cd00833">
    <property type="entry name" value="PKS"/>
    <property type="match status" value="1"/>
</dbReference>
<dbReference type="InterPro" id="IPR016039">
    <property type="entry name" value="Thiolase-like"/>
</dbReference>
<dbReference type="PROSITE" id="PS52004">
    <property type="entry name" value="KS3_2"/>
    <property type="match status" value="1"/>
</dbReference>
<feature type="compositionally biased region" description="Polar residues" evidence="1">
    <location>
        <begin position="1"/>
        <end position="36"/>
    </location>
</feature>
<feature type="region of interest" description="Disordered" evidence="1">
    <location>
        <begin position="1"/>
        <end position="56"/>
    </location>
</feature>
<evidence type="ECO:0000313" key="4">
    <source>
        <dbReference type="Proteomes" id="UP000177798"/>
    </source>
</evidence>
<feature type="domain" description="Ketosynthase family 3 (KS3)" evidence="2">
    <location>
        <begin position="59"/>
        <end position="231"/>
    </location>
</feature>
<dbReference type="Pfam" id="PF00109">
    <property type="entry name" value="ketoacyl-synt"/>
    <property type="match status" value="1"/>
</dbReference>
<evidence type="ECO:0000256" key="1">
    <source>
        <dbReference type="SAM" id="MobiDB-lite"/>
    </source>
</evidence>
<protein>
    <recommendedName>
        <fullName evidence="2">Ketosynthase family 3 (KS3) domain-containing protein</fullName>
    </recommendedName>
</protein>
<sequence length="231" mass="25099">MTDSTITWSDPANGHASSASNGHTVNNDVPSTNGNHAMNGHNATNGHATAASTATGSPPEPIAICGMACRLPSSIKTPQKLWEFLLAGGDARSKVPESRYNIEAFYDPSGKPGTTKTQHGYFLDGDLANLDTAFFSMPRKEVERIDPQQRLMLEVARECFEDGGEIGRRGKKIGCYVGNLGDDWLEMLAQDTQNFGIYRLSGYGDFALSNRISYEMNLQGMSDSLVEARQI</sequence>
<proteinExistence type="predicted"/>
<feature type="compositionally biased region" description="Low complexity" evidence="1">
    <location>
        <begin position="39"/>
        <end position="56"/>
    </location>
</feature>
<organism evidence="3 4">
    <name type="scientific">Sclerotinia sclerotiorum (strain ATCC 18683 / 1980 / Ss-1)</name>
    <name type="common">White mold</name>
    <name type="synonym">Whetzelinia sclerotiorum</name>
    <dbReference type="NCBI Taxonomy" id="665079"/>
    <lineage>
        <taxon>Eukaryota</taxon>
        <taxon>Fungi</taxon>
        <taxon>Dikarya</taxon>
        <taxon>Ascomycota</taxon>
        <taxon>Pezizomycotina</taxon>
        <taxon>Leotiomycetes</taxon>
        <taxon>Helotiales</taxon>
        <taxon>Sclerotiniaceae</taxon>
        <taxon>Sclerotinia</taxon>
    </lineage>
</organism>
<accession>A0A1D9QMV7</accession>
<dbReference type="GO" id="GO:0016746">
    <property type="term" value="F:acyltransferase activity"/>
    <property type="evidence" value="ECO:0007669"/>
    <property type="project" value="InterPro"/>
</dbReference>
<dbReference type="VEuPathDB" id="FungiDB:sscle_16g110370"/>
<dbReference type="PANTHER" id="PTHR43775:SF28">
    <property type="entry name" value="SYNTHASE, PUTATIVE-RELATED"/>
    <property type="match status" value="1"/>
</dbReference>
<name>A0A1D9QMV7_SCLS1</name>